<evidence type="ECO:0000313" key="1">
    <source>
        <dbReference type="Proteomes" id="UP000095280"/>
    </source>
</evidence>
<proteinExistence type="predicted"/>
<organism evidence="1 2">
    <name type="scientific">Macrostomum lignano</name>
    <dbReference type="NCBI Taxonomy" id="282301"/>
    <lineage>
        <taxon>Eukaryota</taxon>
        <taxon>Metazoa</taxon>
        <taxon>Spiralia</taxon>
        <taxon>Lophotrochozoa</taxon>
        <taxon>Platyhelminthes</taxon>
        <taxon>Rhabditophora</taxon>
        <taxon>Macrostomorpha</taxon>
        <taxon>Macrostomida</taxon>
        <taxon>Macrostomidae</taxon>
        <taxon>Macrostomum</taxon>
    </lineage>
</organism>
<dbReference type="WBParaSite" id="maker-unitig_36871-snap-gene-0.2-mRNA-1">
    <property type="protein sequence ID" value="maker-unitig_36871-snap-gene-0.2-mRNA-1"/>
    <property type="gene ID" value="maker-unitig_36871-snap-gene-0.2"/>
</dbReference>
<sequence>MAPGGRRPGAEPVAGRLSDAVRVPIDMLRWRDSLTNRVFDSWLGAVQICSAKNPCFESFNAPGLTVTALNLLHHSGARPLQRPASSAVREVPQSAASSRLYYQFDARQLLASGNIRALFLLPEHLGQRVRRGRLPHTNQRFETSKRKLGFLAESHGEREALEEIRANWLQNCSWRRSARQLWLISSWWSRGLRPAGLATMFEQFLATYRAAAKETSTLMRATKARQKTWDADAGALCLH</sequence>
<evidence type="ECO:0000313" key="2">
    <source>
        <dbReference type="WBParaSite" id="maker-unitig_36871-snap-gene-0.2-mRNA-1"/>
    </source>
</evidence>
<protein>
    <submittedName>
        <fullName evidence="2">Uncharacterized protein</fullName>
    </submittedName>
</protein>
<keyword evidence="1" id="KW-1185">Reference proteome</keyword>
<reference evidence="2" key="1">
    <citation type="submission" date="2016-11" db="UniProtKB">
        <authorList>
            <consortium name="WormBaseParasite"/>
        </authorList>
    </citation>
    <scope>IDENTIFICATION</scope>
</reference>
<accession>A0A1I8FJC6</accession>
<dbReference type="Proteomes" id="UP000095280">
    <property type="component" value="Unplaced"/>
</dbReference>
<name>A0A1I8FJC6_9PLAT</name>
<dbReference type="AlphaFoldDB" id="A0A1I8FJC6"/>